<evidence type="ECO:0000259" key="11">
    <source>
        <dbReference type="PROSITE" id="PS51198"/>
    </source>
</evidence>
<reference evidence="13" key="1">
    <citation type="submission" date="2023-06" db="EMBL/GenBank/DDBJ databases">
        <title>Survivors Of The Sea: Transcriptome response of Skeletonema marinoi to long-term dormancy.</title>
        <authorList>
            <person name="Pinder M.I.M."/>
            <person name="Kourtchenko O."/>
            <person name="Robertson E.K."/>
            <person name="Larsson T."/>
            <person name="Maumus F."/>
            <person name="Osuna-Cruz C.M."/>
            <person name="Vancaester E."/>
            <person name="Stenow R."/>
            <person name="Vandepoele K."/>
            <person name="Ploug H."/>
            <person name="Bruchert V."/>
            <person name="Godhe A."/>
            <person name="Topel M."/>
        </authorList>
    </citation>
    <scope>NUCLEOTIDE SEQUENCE</scope>
    <source>
        <strain evidence="13">R05AC</strain>
    </source>
</reference>
<organism evidence="13 14">
    <name type="scientific">Skeletonema marinoi</name>
    <dbReference type="NCBI Taxonomy" id="267567"/>
    <lineage>
        <taxon>Eukaryota</taxon>
        <taxon>Sar</taxon>
        <taxon>Stramenopiles</taxon>
        <taxon>Ochrophyta</taxon>
        <taxon>Bacillariophyta</taxon>
        <taxon>Coscinodiscophyceae</taxon>
        <taxon>Thalassiosirophycidae</taxon>
        <taxon>Thalassiosirales</taxon>
        <taxon>Skeletonemataceae</taxon>
        <taxon>Skeletonema</taxon>
        <taxon>Skeletonema marinoi-dohrnii complex</taxon>
    </lineage>
</organism>
<evidence type="ECO:0000256" key="4">
    <source>
        <dbReference type="ARBA" id="ARBA00022840"/>
    </source>
</evidence>
<dbReference type="PANTHER" id="PTHR11070">
    <property type="entry name" value="UVRD / RECB / PCRA DNA HELICASE FAMILY MEMBER"/>
    <property type="match status" value="1"/>
</dbReference>
<dbReference type="InterPro" id="IPR000212">
    <property type="entry name" value="DNA_helicase_UvrD/REP"/>
</dbReference>
<dbReference type="GO" id="GO:0031297">
    <property type="term" value="P:replication fork processing"/>
    <property type="evidence" value="ECO:0007669"/>
    <property type="project" value="TreeGrafter"/>
</dbReference>
<dbReference type="CDD" id="cd17932">
    <property type="entry name" value="DEXQc_UvrD"/>
    <property type="match status" value="1"/>
</dbReference>
<dbReference type="Gene3D" id="1.10.486.10">
    <property type="entry name" value="PCRA, domain 4"/>
    <property type="match status" value="1"/>
</dbReference>
<protein>
    <recommendedName>
        <fullName evidence="7">DNA 3'-5' helicase</fullName>
        <ecNumber evidence="7">5.6.2.4</ecNumber>
    </recommendedName>
</protein>
<keyword evidence="3 9" id="KW-0347">Helicase</keyword>
<dbReference type="GO" id="GO:0003677">
    <property type="term" value="F:DNA binding"/>
    <property type="evidence" value="ECO:0007669"/>
    <property type="project" value="InterPro"/>
</dbReference>
<comment type="catalytic activity">
    <reaction evidence="8">
        <text>ATP + H2O = ADP + phosphate + H(+)</text>
        <dbReference type="Rhea" id="RHEA:13065"/>
        <dbReference type="ChEBI" id="CHEBI:15377"/>
        <dbReference type="ChEBI" id="CHEBI:15378"/>
        <dbReference type="ChEBI" id="CHEBI:30616"/>
        <dbReference type="ChEBI" id="CHEBI:43474"/>
        <dbReference type="ChEBI" id="CHEBI:456216"/>
        <dbReference type="EC" id="5.6.2.4"/>
    </reaction>
</comment>
<dbReference type="Gene3D" id="3.40.50.300">
    <property type="entry name" value="P-loop containing nucleotide triphosphate hydrolases"/>
    <property type="match status" value="4"/>
</dbReference>
<feature type="compositionally biased region" description="Basic and acidic residues" evidence="10">
    <location>
        <begin position="52"/>
        <end position="66"/>
    </location>
</feature>
<dbReference type="GO" id="GO:0016787">
    <property type="term" value="F:hydrolase activity"/>
    <property type="evidence" value="ECO:0007669"/>
    <property type="project" value="UniProtKB-UniRule"/>
</dbReference>
<dbReference type="AlphaFoldDB" id="A0AAD8YBC8"/>
<evidence type="ECO:0000256" key="5">
    <source>
        <dbReference type="ARBA" id="ARBA00023235"/>
    </source>
</evidence>
<dbReference type="PROSITE" id="PS51217">
    <property type="entry name" value="UVRD_HELICASE_CTER"/>
    <property type="match status" value="1"/>
</dbReference>
<comment type="caution">
    <text evidence="13">The sequence shown here is derived from an EMBL/GenBank/DDBJ whole genome shotgun (WGS) entry which is preliminary data.</text>
</comment>
<dbReference type="GO" id="GO:0043138">
    <property type="term" value="F:3'-5' DNA helicase activity"/>
    <property type="evidence" value="ECO:0007669"/>
    <property type="project" value="UniProtKB-EC"/>
</dbReference>
<dbReference type="SUPFAM" id="SSF52540">
    <property type="entry name" value="P-loop containing nucleoside triphosphate hydrolases"/>
    <property type="match status" value="2"/>
</dbReference>
<evidence type="ECO:0000256" key="10">
    <source>
        <dbReference type="SAM" id="MobiDB-lite"/>
    </source>
</evidence>
<evidence type="ECO:0000313" key="13">
    <source>
        <dbReference type="EMBL" id="KAK1742420.1"/>
    </source>
</evidence>
<feature type="compositionally biased region" description="Acidic residues" evidence="10">
    <location>
        <begin position="713"/>
        <end position="726"/>
    </location>
</feature>
<proteinExistence type="predicted"/>
<dbReference type="Pfam" id="PF13361">
    <property type="entry name" value="UvrD_C"/>
    <property type="match status" value="1"/>
</dbReference>
<dbReference type="GO" id="GO:0005524">
    <property type="term" value="F:ATP binding"/>
    <property type="evidence" value="ECO:0007669"/>
    <property type="project" value="UniProtKB-UniRule"/>
</dbReference>
<evidence type="ECO:0000256" key="2">
    <source>
        <dbReference type="ARBA" id="ARBA00022801"/>
    </source>
</evidence>
<dbReference type="Proteomes" id="UP001224775">
    <property type="component" value="Unassembled WGS sequence"/>
</dbReference>
<dbReference type="InterPro" id="IPR027417">
    <property type="entry name" value="P-loop_NTPase"/>
</dbReference>
<evidence type="ECO:0000256" key="6">
    <source>
        <dbReference type="ARBA" id="ARBA00034617"/>
    </source>
</evidence>
<feature type="binding site" evidence="9">
    <location>
        <begin position="147"/>
        <end position="154"/>
    </location>
    <ligand>
        <name>ATP</name>
        <dbReference type="ChEBI" id="CHEBI:30616"/>
    </ligand>
</feature>
<keyword evidence="5" id="KW-0413">Isomerase</keyword>
<dbReference type="InterPro" id="IPR014017">
    <property type="entry name" value="DNA_helicase_UvrD-like_C"/>
</dbReference>
<evidence type="ECO:0000256" key="9">
    <source>
        <dbReference type="PROSITE-ProRule" id="PRU00560"/>
    </source>
</evidence>
<dbReference type="PROSITE" id="PS51198">
    <property type="entry name" value="UVRD_HELICASE_ATP_BIND"/>
    <property type="match status" value="1"/>
</dbReference>
<evidence type="ECO:0000256" key="3">
    <source>
        <dbReference type="ARBA" id="ARBA00022806"/>
    </source>
</evidence>
<dbReference type="Pfam" id="PF00580">
    <property type="entry name" value="UvrD-helicase"/>
    <property type="match status" value="1"/>
</dbReference>
<evidence type="ECO:0000259" key="12">
    <source>
        <dbReference type="PROSITE" id="PS51217"/>
    </source>
</evidence>
<evidence type="ECO:0000313" key="14">
    <source>
        <dbReference type="Proteomes" id="UP001224775"/>
    </source>
</evidence>
<dbReference type="InterPro" id="IPR014016">
    <property type="entry name" value="UvrD-like_ATP-bd"/>
</dbReference>
<evidence type="ECO:0000256" key="8">
    <source>
        <dbReference type="ARBA" id="ARBA00048988"/>
    </source>
</evidence>
<name>A0AAD8YBC8_9STRA</name>
<feature type="region of interest" description="Disordered" evidence="10">
    <location>
        <begin position="34"/>
        <end position="82"/>
    </location>
</feature>
<keyword evidence="2 9" id="KW-0378">Hydrolase</keyword>
<comment type="catalytic activity">
    <reaction evidence="6">
        <text>Couples ATP hydrolysis with the unwinding of duplex DNA by translocating in the 3'-5' direction.</text>
        <dbReference type="EC" id="5.6.2.4"/>
    </reaction>
</comment>
<feature type="domain" description="UvrD-like helicase ATP-binding" evidence="11">
    <location>
        <begin position="126"/>
        <end position="473"/>
    </location>
</feature>
<gene>
    <name evidence="13" type="ORF">QTG54_006985</name>
</gene>
<dbReference type="EMBL" id="JATAAI010000011">
    <property type="protein sequence ID" value="KAK1742420.1"/>
    <property type="molecule type" value="Genomic_DNA"/>
</dbReference>
<dbReference type="GO" id="GO:0000724">
    <property type="term" value="P:double-strand break repair via homologous recombination"/>
    <property type="evidence" value="ECO:0007669"/>
    <property type="project" value="TreeGrafter"/>
</dbReference>
<feature type="domain" description="UvrD-like helicase C-terminal" evidence="12">
    <location>
        <begin position="474"/>
        <end position="890"/>
    </location>
</feature>
<dbReference type="EC" id="5.6.2.4" evidence="7"/>
<accession>A0AAD8YBC8</accession>
<keyword evidence="1 9" id="KW-0547">Nucleotide-binding</keyword>
<feature type="region of interest" description="Disordered" evidence="10">
    <location>
        <begin position="707"/>
        <end position="734"/>
    </location>
</feature>
<keyword evidence="14" id="KW-1185">Reference proteome</keyword>
<evidence type="ECO:0000256" key="1">
    <source>
        <dbReference type="ARBA" id="ARBA00022741"/>
    </source>
</evidence>
<evidence type="ECO:0000256" key="7">
    <source>
        <dbReference type="ARBA" id="ARBA00034808"/>
    </source>
</evidence>
<keyword evidence="4 9" id="KW-0067">ATP-binding</keyword>
<dbReference type="PANTHER" id="PTHR11070:SF30">
    <property type="entry name" value="F-BOX DNA HELICASE 1"/>
    <property type="match status" value="1"/>
</dbReference>
<dbReference type="GO" id="GO:0005634">
    <property type="term" value="C:nucleus"/>
    <property type="evidence" value="ECO:0007669"/>
    <property type="project" value="TreeGrafter"/>
</dbReference>
<sequence>MAPPPKKSGAADAKKSGGGIERFLHLDEFCKDLSPTKSRAIAAKNKSMKRPPPKDGATESPSKRELFPAPAAKKKKTNQRQKSMEAMGFSAARIQKNKSPSKISFSMTDEVKKRVEQGIEQSLFERDAITQQRVVECPPNIPLSVRACAGTGKTHTMVQRAISFINVHHIDPKNILIVTFSKLATEEVIERVTRAFGRETDLPTIKTFHALAYSWVCRSWKHCGLGQRPSVLNPKSGEMDLMKQVFERILDSKRLERCARKLKLEEESLTWDDVLKAFQTRHQELYDELAQTAKVEAEKIVKKRKKKKDMKPEECDLESRWIGKKSNNRCKESLELVRKARLGSHDYNEYPFEDSQVWQLYDRLQRETGRIDFDTMLLLFAENVLGDERLAKQFHERYTHVVVDEYQDNSQMQALMLKRIVKRGCLTVVGDDDQCIYEFRGASPGNFDRLKEEFAKKNIAVQEEVLIDNHRSSKNVLTVASAFLEGDKRRHPKTLRPIKPEGPPVEVWECSSQTQQAKQIVAGMIKRHEDDRIRWKEMAALFRCLKMGGNGSLTTHLQKELAEKKVPFVVVGGKSIFERASVRDLVAYLQLSIRRSPNDEAFTRSINQPPRRLPKDKVIPIIKEFLDGNTMRKEGDKLTSITFLQEAAKVMVEKNVGLTTSRHNALSEFLAQIGTYQGKLNIMSLPDLLKYLWKETGLSEFYKTKNKVKASDNDEDDESDDEDDQSVGEKNKRQKKMMMMRLKQEWGVKPALPKSVVTSPVKARHAEAANPYKVERVYYPEEISLLIELAAQHVDDWNKREEILRDSKSIPSLLDLTRKVVLENRAAYALESLPDHIVDEIVLAPAALGRSVVDEFLAGIMLQHSTVEDQPHAFADDNKVTISSVHRAKGLEWSDVYVPYLNEEFLPTSCREGEVPLRHVSNCNAIIGGKCDKECAAYFASMAAEERGGPEERHLNEERRLAHVAATRAKEKLVFLSVDGVYSRKERKFSTVSKSSFLDNIREHVTIVNKR</sequence>